<dbReference type="EMBL" id="CP027843">
    <property type="protein sequence ID" value="AVQ10607.1"/>
    <property type="molecule type" value="Genomic_DNA"/>
</dbReference>
<gene>
    <name evidence="1" type="ORF">XB16_0260</name>
</gene>
<dbReference type="Proteomes" id="UP000033961">
    <property type="component" value="Chromosome I"/>
</dbReference>
<sequence>MKIEERNGSRFLYCDYTNGTTIAKVDVFVDLEKLGFSFQEPQVTMRETSFYGEVEPGFLEKNILEFASKWSRILFNAELGRKKIRVGSECGNSHRIRVATSIHKLHCKKFF</sequence>
<organism evidence="1 2">
    <name type="scientific">Leptospira santarosai</name>
    <dbReference type="NCBI Taxonomy" id="28183"/>
    <lineage>
        <taxon>Bacteria</taxon>
        <taxon>Pseudomonadati</taxon>
        <taxon>Spirochaetota</taxon>
        <taxon>Spirochaetia</taxon>
        <taxon>Leptospirales</taxon>
        <taxon>Leptospiraceae</taxon>
        <taxon>Leptospira</taxon>
    </lineage>
</organism>
<proteinExistence type="predicted"/>
<reference evidence="1 2" key="1">
    <citation type="journal article" date="2015" name="Genome Announc.">
        <title>Draft Genome Sequences of Leptospira santarosai Strains U160, U164, and U233, Isolated from Asymptomatic Cattle.</title>
        <authorList>
            <person name="Kremer F.S."/>
            <person name="Eslabao M.R."/>
            <person name="Provisor M."/>
            <person name="Woloski R.D."/>
            <person name="Ramires O.V."/>
            <person name="Moreno L.Z."/>
            <person name="Moreno A.M."/>
            <person name="Hamond C."/>
            <person name="Lilenbaum W."/>
            <person name="Dellagostin O.A."/>
        </authorList>
    </citation>
    <scope>NUCLEOTIDE SEQUENCE [LARGE SCALE GENOMIC DNA]</scope>
    <source>
        <strain evidence="1 2">U160</strain>
    </source>
</reference>
<protein>
    <submittedName>
        <fullName evidence="1">Uncharacterized protein</fullName>
    </submittedName>
</protein>
<dbReference type="AlphaFoldDB" id="A0A2P1QPD6"/>
<name>A0A2P1QPD6_9LEPT</name>
<accession>A0A2P1QPD6</accession>
<evidence type="ECO:0000313" key="1">
    <source>
        <dbReference type="EMBL" id="AVQ10607.1"/>
    </source>
</evidence>
<evidence type="ECO:0000313" key="2">
    <source>
        <dbReference type="Proteomes" id="UP000033961"/>
    </source>
</evidence>